<evidence type="ECO:0000313" key="4">
    <source>
        <dbReference type="Proteomes" id="UP000004263"/>
    </source>
</evidence>
<keyword evidence="1" id="KW-0732">Signal</keyword>
<dbReference type="InterPro" id="IPR036873">
    <property type="entry name" value="Rhodanese-like_dom_sf"/>
</dbReference>
<dbReference type="SMART" id="SM00450">
    <property type="entry name" value="RHOD"/>
    <property type="match status" value="1"/>
</dbReference>
<feature type="signal peptide" evidence="1">
    <location>
        <begin position="1"/>
        <end position="18"/>
    </location>
</feature>
<reference evidence="3 4" key="1">
    <citation type="submission" date="2006-03" db="EMBL/GenBank/DDBJ databases">
        <authorList>
            <person name="Pinhassi J."/>
            <person name="Pedros-Alio C."/>
            <person name="Ferriera S."/>
            <person name="Johnson J."/>
            <person name="Kravitz S."/>
            <person name="Halpern A."/>
            <person name="Remington K."/>
            <person name="Beeson K."/>
            <person name="Tran B."/>
            <person name="Rogers Y.-H."/>
            <person name="Friedman R."/>
            <person name="Venter J.C."/>
        </authorList>
    </citation>
    <scope>NUCLEOTIDE SEQUENCE [LARGE SCALE GENOMIC DNA]</scope>
    <source>
        <strain evidence="3 4">RED65</strain>
    </source>
</reference>
<dbReference type="HOGENOM" id="CLU_089574_13_2_6"/>
<dbReference type="SUPFAM" id="SSF52821">
    <property type="entry name" value="Rhodanese/Cell cycle control phosphatase"/>
    <property type="match status" value="1"/>
</dbReference>
<evidence type="ECO:0000259" key="2">
    <source>
        <dbReference type="PROSITE" id="PS50206"/>
    </source>
</evidence>
<dbReference type="InterPro" id="IPR001763">
    <property type="entry name" value="Rhodanese-like_dom"/>
</dbReference>
<proteinExistence type="predicted"/>
<name>Q1N172_9GAMM</name>
<evidence type="ECO:0000313" key="3">
    <source>
        <dbReference type="EMBL" id="EAT11979.1"/>
    </source>
</evidence>
<dbReference type="InterPro" id="IPR050229">
    <property type="entry name" value="GlpE_sulfurtransferase"/>
</dbReference>
<comment type="caution">
    <text evidence="3">The sequence shown here is derived from an EMBL/GenBank/DDBJ whole genome shotgun (WGS) entry which is preliminary data.</text>
</comment>
<dbReference type="STRING" id="207949.RED65_11580"/>
<dbReference type="AlphaFoldDB" id="Q1N172"/>
<dbReference type="PROSITE" id="PS50206">
    <property type="entry name" value="RHODANESE_3"/>
    <property type="match status" value="1"/>
</dbReference>
<protein>
    <submittedName>
        <fullName evidence="3">Phage shock protein</fullName>
    </submittedName>
</protein>
<feature type="domain" description="Rhodanese" evidence="2">
    <location>
        <begin position="16"/>
        <end position="102"/>
    </location>
</feature>
<dbReference type="PANTHER" id="PTHR43031">
    <property type="entry name" value="FAD-DEPENDENT OXIDOREDUCTASE"/>
    <property type="match status" value="1"/>
</dbReference>
<dbReference type="OrthoDB" id="9814704at2"/>
<gene>
    <name evidence="3" type="ORF">RED65_11580</name>
</gene>
<feature type="chain" id="PRO_5004194721" evidence="1">
    <location>
        <begin position="19"/>
        <end position="102"/>
    </location>
</feature>
<dbReference type="PANTHER" id="PTHR43031:SF1">
    <property type="entry name" value="PYRIDINE NUCLEOTIDE-DISULPHIDE OXIDOREDUCTASE"/>
    <property type="match status" value="1"/>
</dbReference>
<sequence>MKILLIIATLLFSSALFADTFLLDVRTPQEFEQGHAYSAVLIPHDQIESQQAKLPKDKDQEIKVYCRSGNRAGKAVKTLNALGYNNVENIGGLEDAKEWVKR</sequence>
<organism evidence="3 4">
    <name type="scientific">Bermanella marisrubri</name>
    <dbReference type="NCBI Taxonomy" id="207949"/>
    <lineage>
        <taxon>Bacteria</taxon>
        <taxon>Pseudomonadati</taxon>
        <taxon>Pseudomonadota</taxon>
        <taxon>Gammaproteobacteria</taxon>
        <taxon>Oceanospirillales</taxon>
        <taxon>Oceanospirillaceae</taxon>
        <taxon>Bermanella</taxon>
    </lineage>
</organism>
<accession>Q1N172</accession>
<keyword evidence="4" id="KW-1185">Reference proteome</keyword>
<dbReference type="CDD" id="cd00158">
    <property type="entry name" value="RHOD"/>
    <property type="match status" value="1"/>
</dbReference>
<dbReference type="EMBL" id="AAQH01000011">
    <property type="protein sequence ID" value="EAT11979.1"/>
    <property type="molecule type" value="Genomic_DNA"/>
</dbReference>
<dbReference type="Proteomes" id="UP000004263">
    <property type="component" value="Unassembled WGS sequence"/>
</dbReference>
<dbReference type="Gene3D" id="3.40.250.10">
    <property type="entry name" value="Rhodanese-like domain"/>
    <property type="match status" value="1"/>
</dbReference>
<evidence type="ECO:0000256" key="1">
    <source>
        <dbReference type="SAM" id="SignalP"/>
    </source>
</evidence>
<dbReference type="Pfam" id="PF00581">
    <property type="entry name" value="Rhodanese"/>
    <property type="match status" value="1"/>
</dbReference>
<dbReference type="RefSeq" id="WP_007017443.1">
    <property type="nucleotide sequence ID" value="NZ_CH724113.1"/>
</dbReference>